<keyword evidence="3" id="KW-0732">Signal</keyword>
<dbReference type="InterPro" id="IPR001245">
    <property type="entry name" value="Ser-Thr/Tyr_kinase_cat_dom"/>
</dbReference>
<feature type="region of interest" description="Disordered" evidence="1">
    <location>
        <begin position="507"/>
        <end position="532"/>
    </location>
</feature>
<feature type="region of interest" description="Disordered" evidence="1">
    <location>
        <begin position="760"/>
        <end position="779"/>
    </location>
</feature>
<dbReference type="SUPFAM" id="SSF56112">
    <property type="entry name" value="Protein kinase-like (PK-like)"/>
    <property type="match status" value="1"/>
</dbReference>
<dbReference type="AlphaFoldDB" id="A0AAD3DVY6"/>
<feature type="compositionally biased region" description="Low complexity" evidence="1">
    <location>
        <begin position="1115"/>
        <end position="1124"/>
    </location>
</feature>
<feature type="signal peptide" evidence="3">
    <location>
        <begin position="1"/>
        <end position="20"/>
    </location>
</feature>
<keyword evidence="2" id="KW-0812">Transmembrane</keyword>
<dbReference type="Proteomes" id="UP001054857">
    <property type="component" value="Unassembled WGS sequence"/>
</dbReference>
<dbReference type="InterPro" id="IPR000719">
    <property type="entry name" value="Prot_kinase_dom"/>
</dbReference>
<feature type="compositionally biased region" description="Low complexity" evidence="1">
    <location>
        <begin position="970"/>
        <end position="981"/>
    </location>
</feature>
<organism evidence="5 6">
    <name type="scientific">Astrephomene gubernaculifera</name>
    <dbReference type="NCBI Taxonomy" id="47775"/>
    <lineage>
        <taxon>Eukaryota</taxon>
        <taxon>Viridiplantae</taxon>
        <taxon>Chlorophyta</taxon>
        <taxon>core chlorophytes</taxon>
        <taxon>Chlorophyceae</taxon>
        <taxon>CS clade</taxon>
        <taxon>Chlamydomonadales</taxon>
        <taxon>Astrephomenaceae</taxon>
        <taxon>Astrephomene</taxon>
    </lineage>
</organism>
<dbReference type="InterPro" id="IPR051681">
    <property type="entry name" value="Ser/Thr_Kinases-Pseudokinases"/>
</dbReference>
<protein>
    <recommendedName>
        <fullName evidence="4">Protein kinase domain-containing protein</fullName>
    </recommendedName>
</protein>
<keyword evidence="2" id="KW-0472">Membrane</keyword>
<feature type="compositionally biased region" description="Pro residues" evidence="1">
    <location>
        <begin position="1125"/>
        <end position="1138"/>
    </location>
</feature>
<dbReference type="InterPro" id="IPR011009">
    <property type="entry name" value="Kinase-like_dom_sf"/>
</dbReference>
<evidence type="ECO:0000313" key="6">
    <source>
        <dbReference type="Proteomes" id="UP001054857"/>
    </source>
</evidence>
<gene>
    <name evidence="5" type="ORF">Agub_g9372</name>
</gene>
<sequence length="1234" mass="124786">MALLLQRLLVLVVFLPACFGQREEVLVSLEVELLEAFANASVGRIVVTKNINFTAAAWDKYPRPLPITRNVTIMGSELGVLLDMGWLKKRVTLVAAVWLEFRNISITRARTPQALTMPGLDIIDISPGSFQCFSDMLLIADACLPMPIFLRGGAQLERPLAIPNEYGNLTQYIAEWAGGWCLPGPFGQCWDKAGWLIDVGLVAMVYGTTSNPVSNGVVLYRNSTFVCKSSIPMECYANGLNAACYQNAIDTLGLTYTASVDVGGDAPSPSGGGSHLRTILPASILGSLGLLLVLGTVIVLLVLSRKRRMLSREESKDPGDPRVIKPPDSLPCAQIATGPAARLDGSSSGRTSGGCCAVQAADPAAVRAAACKPPAAGPPLHLHPHPHLPPGKGGCTNGITTTTTFLKHSTSSCVVCDAEVCEADPPHLHACEGVAGADGSGSGGGGCAGAAAHAGLSTSEDLHTSKTGAASAASAHAASGSAGASGGAAVATAAAAIGELPTSPVATPAPTYLTSTPGARALRARGSTSSRSTALGLVSPAASYSAAGAPLPLPLPMALQPLGSAPASSASLLPEGAGRGAGGCGGEAAAGAAAAAAALTAAMMDSVDTVITRTTPVDQSINMQMRLGHDVLLVEGAVRGSGGFGTVVEGILTAQHCQQQQLLLQSGDMGGAAAPVSGEEAGGGGGGGGGRRVAVKLLRGLEASFGDKEVDSLRKEVEVLSRCRHPHIVRLLGGNLTLGPDMFLVEELLAGSLDRVIHSSGGPGGQHGRAGAAGTAGGAASVGGSVEAEELPLERVLRIGRDVALGLAYLHPTVVHRDLKPANVLLDEQGTAKLSDFGLARLTAASLANTSPEVGSVPYMAPECFGTGAHEVSHRSDLYALGVLLWEMVARVRPWKGQHYMQVALAVSIRGLRLPISAIEDKAPRSLCQLIEECWQEDPYRRPSALDAAKRLTVILQELQQGQGQGQQGQGQQEQQSSSGSAREDGSNRLLAGELPRGGDGGRAAGGHPAGGPSRLSSPQLHSSASRGTADATAAAAVAPSSLLHQRASDPTMLNGPLLIRSSEVKRVGSATCVPVGPPLAGGEAAAAAPRIMAAAVAAAAAPAELPSTPPPPAAAAAAAAAGPVAPPLQQPAMPPSPHVVAPRGGGGSDGGGGGSGGGVGSPHALRVASLRRVHQDWVRSQLEQGGATWLRPNTSLPMQATADGSSSSSSGSNSNSGSGGSRDCGAPGLFRVA</sequence>
<feature type="compositionally biased region" description="Low complexity" evidence="1">
    <location>
        <begin position="1023"/>
        <end position="1033"/>
    </location>
</feature>
<feature type="transmembrane region" description="Helical" evidence="2">
    <location>
        <begin position="279"/>
        <end position="303"/>
    </location>
</feature>
<feature type="compositionally biased region" description="Low complexity" evidence="1">
    <location>
        <begin position="1205"/>
        <end position="1217"/>
    </location>
</feature>
<dbReference type="Gene3D" id="3.30.200.20">
    <property type="entry name" value="Phosphorylase Kinase, domain 1"/>
    <property type="match status" value="1"/>
</dbReference>
<dbReference type="GO" id="GO:0004674">
    <property type="term" value="F:protein serine/threonine kinase activity"/>
    <property type="evidence" value="ECO:0007669"/>
    <property type="project" value="TreeGrafter"/>
</dbReference>
<evidence type="ECO:0000259" key="4">
    <source>
        <dbReference type="PROSITE" id="PS50011"/>
    </source>
</evidence>
<dbReference type="PROSITE" id="PS00108">
    <property type="entry name" value="PROTEIN_KINASE_ST"/>
    <property type="match status" value="1"/>
</dbReference>
<dbReference type="PANTHER" id="PTHR44329:SF214">
    <property type="entry name" value="PROTEIN KINASE DOMAIN-CONTAINING PROTEIN"/>
    <property type="match status" value="1"/>
</dbReference>
<dbReference type="InterPro" id="IPR008271">
    <property type="entry name" value="Ser/Thr_kinase_AS"/>
</dbReference>
<reference evidence="5 6" key="1">
    <citation type="journal article" date="2021" name="Sci. Rep.">
        <title>Genome sequencing of the multicellular alga Astrephomene provides insights into convergent evolution of germ-soma differentiation.</title>
        <authorList>
            <person name="Yamashita S."/>
            <person name="Yamamoto K."/>
            <person name="Matsuzaki R."/>
            <person name="Suzuki S."/>
            <person name="Yamaguchi H."/>
            <person name="Hirooka S."/>
            <person name="Minakuchi Y."/>
            <person name="Miyagishima S."/>
            <person name="Kawachi M."/>
            <person name="Toyoda A."/>
            <person name="Nozaki H."/>
        </authorList>
    </citation>
    <scope>NUCLEOTIDE SEQUENCE [LARGE SCALE GENOMIC DNA]</scope>
    <source>
        <strain evidence="5 6">NIES-4017</strain>
    </source>
</reference>
<dbReference type="SMART" id="SM00220">
    <property type="entry name" value="S_TKc"/>
    <property type="match status" value="1"/>
</dbReference>
<evidence type="ECO:0000256" key="2">
    <source>
        <dbReference type="SAM" id="Phobius"/>
    </source>
</evidence>
<name>A0AAD3DVY6_9CHLO</name>
<comment type="caution">
    <text evidence="5">The sequence shown here is derived from an EMBL/GenBank/DDBJ whole genome shotgun (WGS) entry which is preliminary data.</text>
</comment>
<evidence type="ECO:0000313" key="5">
    <source>
        <dbReference type="EMBL" id="GFR47633.1"/>
    </source>
</evidence>
<dbReference type="Pfam" id="PF07714">
    <property type="entry name" value="PK_Tyr_Ser-Thr"/>
    <property type="match status" value="1"/>
</dbReference>
<keyword evidence="6" id="KW-1185">Reference proteome</keyword>
<evidence type="ECO:0000256" key="1">
    <source>
        <dbReference type="SAM" id="MobiDB-lite"/>
    </source>
</evidence>
<evidence type="ECO:0000256" key="3">
    <source>
        <dbReference type="SAM" id="SignalP"/>
    </source>
</evidence>
<keyword evidence="2" id="KW-1133">Transmembrane helix</keyword>
<dbReference type="PANTHER" id="PTHR44329">
    <property type="entry name" value="SERINE/THREONINE-PROTEIN KINASE TNNI3K-RELATED"/>
    <property type="match status" value="1"/>
</dbReference>
<proteinExistence type="predicted"/>
<feature type="domain" description="Protein kinase" evidence="4">
    <location>
        <begin position="633"/>
        <end position="956"/>
    </location>
</feature>
<dbReference type="EMBL" id="BMAR01000019">
    <property type="protein sequence ID" value="GFR47633.1"/>
    <property type="molecule type" value="Genomic_DNA"/>
</dbReference>
<accession>A0AAD3DVY6</accession>
<feature type="region of interest" description="Disordered" evidence="1">
    <location>
        <begin position="1189"/>
        <end position="1234"/>
    </location>
</feature>
<feature type="compositionally biased region" description="Gly residues" evidence="1">
    <location>
        <begin position="1144"/>
        <end position="1161"/>
    </location>
</feature>
<feature type="compositionally biased region" description="Gly residues" evidence="1">
    <location>
        <begin position="996"/>
        <end position="1010"/>
    </location>
</feature>
<dbReference type="Gene3D" id="1.10.510.10">
    <property type="entry name" value="Transferase(Phosphotransferase) domain 1"/>
    <property type="match status" value="1"/>
</dbReference>
<dbReference type="PROSITE" id="PS50011">
    <property type="entry name" value="PROTEIN_KINASE_DOM"/>
    <property type="match status" value="1"/>
</dbReference>
<feature type="chain" id="PRO_5042056844" description="Protein kinase domain-containing protein" evidence="3">
    <location>
        <begin position="21"/>
        <end position="1234"/>
    </location>
</feature>
<feature type="region of interest" description="Disordered" evidence="1">
    <location>
        <begin position="1104"/>
        <end position="1164"/>
    </location>
</feature>
<feature type="region of interest" description="Disordered" evidence="1">
    <location>
        <begin position="961"/>
        <end position="1033"/>
    </location>
</feature>
<feature type="compositionally biased region" description="Low complexity" evidence="1">
    <location>
        <begin position="518"/>
        <end position="532"/>
    </location>
</feature>
<dbReference type="GO" id="GO:0005524">
    <property type="term" value="F:ATP binding"/>
    <property type="evidence" value="ECO:0007669"/>
    <property type="project" value="InterPro"/>
</dbReference>